<dbReference type="RefSeq" id="WP_143913824.1">
    <property type="nucleotide sequence ID" value="NZ_VLNT01000009.1"/>
</dbReference>
<keyword evidence="2" id="KW-0436">Ligase</keyword>
<dbReference type="PANTHER" id="PTHR43845:SF1">
    <property type="entry name" value="BLR5969 PROTEIN"/>
    <property type="match status" value="1"/>
</dbReference>
<dbReference type="Proteomes" id="UP000316988">
    <property type="component" value="Unassembled WGS sequence"/>
</dbReference>
<name>A0A554S7R1_9ACTN</name>
<dbReference type="AlphaFoldDB" id="A0A554S7R1"/>
<evidence type="ECO:0000313" key="3">
    <source>
        <dbReference type="Proteomes" id="UP000316988"/>
    </source>
</evidence>
<dbReference type="EMBL" id="VLNT01000009">
    <property type="protein sequence ID" value="TSD62390.1"/>
    <property type="molecule type" value="Genomic_DNA"/>
</dbReference>
<evidence type="ECO:0000313" key="2">
    <source>
        <dbReference type="EMBL" id="TSD62390.1"/>
    </source>
</evidence>
<keyword evidence="3" id="KW-1185">Reference proteome</keyword>
<reference evidence="2 3" key="1">
    <citation type="submission" date="2019-07" db="EMBL/GenBank/DDBJ databases">
        <authorList>
            <person name="Zhao L.H."/>
        </authorList>
    </citation>
    <scope>NUCLEOTIDE SEQUENCE [LARGE SCALE GENOMIC DNA]</scope>
    <source>
        <strain evidence="2 3">Co35</strain>
    </source>
</reference>
<dbReference type="InterPro" id="IPR042099">
    <property type="entry name" value="ANL_N_sf"/>
</dbReference>
<dbReference type="GO" id="GO:0016874">
    <property type="term" value="F:ligase activity"/>
    <property type="evidence" value="ECO:0007669"/>
    <property type="project" value="UniProtKB-KW"/>
</dbReference>
<organism evidence="2 3">
    <name type="scientific">Aeromicrobium piscarium</name>
    <dbReference type="NCBI Taxonomy" id="2590901"/>
    <lineage>
        <taxon>Bacteria</taxon>
        <taxon>Bacillati</taxon>
        <taxon>Actinomycetota</taxon>
        <taxon>Actinomycetes</taxon>
        <taxon>Propionibacteriales</taxon>
        <taxon>Nocardioidaceae</taxon>
        <taxon>Aeromicrobium</taxon>
    </lineage>
</organism>
<dbReference type="Pfam" id="PF00501">
    <property type="entry name" value="AMP-binding"/>
    <property type="match status" value="1"/>
</dbReference>
<dbReference type="Gene3D" id="3.40.50.12780">
    <property type="entry name" value="N-terminal domain of ligase-like"/>
    <property type="match status" value="1"/>
</dbReference>
<protein>
    <submittedName>
        <fullName evidence="2">Phenylacetate--CoA ligase</fullName>
    </submittedName>
</protein>
<dbReference type="OrthoDB" id="580775at2"/>
<sequence>MSADVERLAALQRRSHEERVDDHAQRLREVITIASEASEGWRTRLVAAGVKVDEPGPIDVSKLPVLRKADLLERQAARPPLGGFTTKPLHEFARVFMSPGPIFDPLDFADEWGFGEGLHVAGFAGGDVVLNAFSYHLTPAGHAFEQGASRLGATVIPAGTASTEQIATVIRALRPTAFIGTPSHLRILTDRTGWRFSRAAVSGEKMSETDRAVLEHSGGSIRQIYGTADVGYVAAECEFADGLHVSEFLDVEIVDPEGDVEVPDGEIGELVVTNFATGYPMLRFGTGDLSRVASRDTCRCGRTGPRLEGILGRSGPGTKVRGMFVYPHLVTDALNRSNLSAGQLVITRENGEDVLVLRADVPADDEKRIETIRRVFRDVIKLSMTVESVATVSPTDPVLLDERVF</sequence>
<feature type="domain" description="AMP-dependent synthetase/ligase" evidence="1">
    <location>
        <begin position="136"/>
        <end position="273"/>
    </location>
</feature>
<comment type="caution">
    <text evidence="2">The sequence shown here is derived from an EMBL/GenBank/DDBJ whole genome shotgun (WGS) entry which is preliminary data.</text>
</comment>
<proteinExistence type="predicted"/>
<dbReference type="PANTHER" id="PTHR43845">
    <property type="entry name" value="BLR5969 PROTEIN"/>
    <property type="match status" value="1"/>
</dbReference>
<evidence type="ECO:0000259" key="1">
    <source>
        <dbReference type="Pfam" id="PF00501"/>
    </source>
</evidence>
<dbReference type="SUPFAM" id="SSF56801">
    <property type="entry name" value="Acetyl-CoA synthetase-like"/>
    <property type="match status" value="1"/>
</dbReference>
<gene>
    <name evidence="2" type="ORF">FNM00_12225</name>
</gene>
<accession>A0A554S7R1</accession>
<dbReference type="InterPro" id="IPR000873">
    <property type="entry name" value="AMP-dep_synth/lig_dom"/>
</dbReference>